<gene>
    <name evidence="3" type="ORF">D6851_03270</name>
</gene>
<keyword evidence="4" id="KW-1185">Reference proteome</keyword>
<proteinExistence type="inferred from homology"/>
<dbReference type="EMBL" id="RAPF01000001">
    <property type="protein sequence ID" value="RKF23495.1"/>
    <property type="molecule type" value="Genomic_DNA"/>
</dbReference>
<dbReference type="InterPro" id="IPR003509">
    <property type="entry name" value="UPF0102_YraN-like"/>
</dbReference>
<comment type="similarity">
    <text evidence="1 2">Belongs to the UPF0102 family.</text>
</comment>
<protein>
    <recommendedName>
        <fullName evidence="2">UPF0102 protein D6851_03270</fullName>
    </recommendedName>
</protein>
<dbReference type="InterPro" id="IPR011856">
    <property type="entry name" value="tRNA_endonuc-like_dom_sf"/>
</dbReference>
<dbReference type="RefSeq" id="WP_120323400.1">
    <property type="nucleotide sequence ID" value="NZ_RAPF01000001.1"/>
</dbReference>
<evidence type="ECO:0000313" key="3">
    <source>
        <dbReference type="EMBL" id="RKF23495.1"/>
    </source>
</evidence>
<comment type="caution">
    <text evidence="3">The sequence shown here is derived from an EMBL/GenBank/DDBJ whole genome shotgun (WGS) entry which is preliminary data.</text>
</comment>
<dbReference type="SUPFAM" id="SSF52980">
    <property type="entry name" value="Restriction endonuclease-like"/>
    <property type="match status" value="1"/>
</dbReference>
<dbReference type="PANTHER" id="PTHR34039:SF1">
    <property type="entry name" value="UPF0102 PROTEIN YRAN"/>
    <property type="match status" value="1"/>
</dbReference>
<dbReference type="Proteomes" id="UP000284395">
    <property type="component" value="Unassembled WGS sequence"/>
</dbReference>
<dbReference type="Pfam" id="PF02021">
    <property type="entry name" value="UPF0102"/>
    <property type="match status" value="1"/>
</dbReference>
<dbReference type="AlphaFoldDB" id="A0A420ES39"/>
<dbReference type="Gene3D" id="3.40.1350.10">
    <property type="match status" value="1"/>
</dbReference>
<dbReference type="HAMAP" id="MF_00048">
    <property type="entry name" value="UPF0102"/>
    <property type="match status" value="1"/>
</dbReference>
<dbReference type="GO" id="GO:0003676">
    <property type="term" value="F:nucleic acid binding"/>
    <property type="evidence" value="ECO:0007669"/>
    <property type="project" value="InterPro"/>
</dbReference>
<dbReference type="PANTHER" id="PTHR34039">
    <property type="entry name" value="UPF0102 PROTEIN YRAN"/>
    <property type="match status" value="1"/>
</dbReference>
<organism evidence="3 4">
    <name type="scientific">Altericroceibacterium spongiae</name>
    <dbReference type="NCBI Taxonomy" id="2320269"/>
    <lineage>
        <taxon>Bacteria</taxon>
        <taxon>Pseudomonadati</taxon>
        <taxon>Pseudomonadota</taxon>
        <taxon>Alphaproteobacteria</taxon>
        <taxon>Sphingomonadales</taxon>
        <taxon>Erythrobacteraceae</taxon>
        <taxon>Altericroceibacterium</taxon>
    </lineage>
</organism>
<dbReference type="OrthoDB" id="9812968at2"/>
<dbReference type="InterPro" id="IPR011335">
    <property type="entry name" value="Restrct_endonuc-II-like"/>
</dbReference>
<evidence type="ECO:0000256" key="1">
    <source>
        <dbReference type="ARBA" id="ARBA00006738"/>
    </source>
</evidence>
<evidence type="ECO:0000313" key="4">
    <source>
        <dbReference type="Proteomes" id="UP000284395"/>
    </source>
</evidence>
<sequence length="121" mass="14425">MTRRPARHAQAERSGRRGEIWAALYLQLQGWRIVGRRVRTPRGEIDLIARRGHIVNFIEVKYRRTARQRDEAIDFYRLKRVAAAVEAIAHLYCRNGETVRIDVVMLARWRWPRHITNAWQP</sequence>
<name>A0A420ES39_9SPHN</name>
<accession>A0A420ES39</accession>
<evidence type="ECO:0000256" key="2">
    <source>
        <dbReference type="HAMAP-Rule" id="MF_00048"/>
    </source>
</evidence>
<reference evidence="3 4" key="1">
    <citation type="submission" date="2018-09" db="EMBL/GenBank/DDBJ databases">
        <title>Altererythrobacter spongiae sp. nov., isolated from a marine sponge.</title>
        <authorList>
            <person name="Zhuang L."/>
            <person name="Luo L."/>
        </authorList>
    </citation>
    <scope>NUCLEOTIDE SEQUENCE [LARGE SCALE GENOMIC DNA]</scope>
    <source>
        <strain evidence="3 4">HN-Y73</strain>
    </source>
</reference>